<dbReference type="Gramene" id="Jr07_38050_p1">
    <property type="protein sequence ID" value="cds.Jr07_38050_p1"/>
    <property type="gene ID" value="Jr07_38050"/>
</dbReference>
<dbReference type="EMBL" id="LIHL02000007">
    <property type="protein sequence ID" value="KAF5467447.1"/>
    <property type="molecule type" value="Genomic_DNA"/>
</dbReference>
<accession>A0A833XHT4</accession>
<reference evidence="5" key="1">
    <citation type="submission" date="2015-10" db="EMBL/GenBank/DDBJ databases">
        <authorList>
            <person name="Martinez-Garcia P.J."/>
            <person name="Crepeau M.W."/>
            <person name="Puiu D."/>
            <person name="Gonzalez-Ibeas D."/>
            <person name="Whalen J."/>
            <person name="Stevens K."/>
            <person name="Paul R."/>
            <person name="Butterfield T."/>
            <person name="Britton M."/>
            <person name="Reagan R."/>
            <person name="Chakraborty S."/>
            <person name="Walawage S.L."/>
            <person name="Vasquez-Gross H.A."/>
            <person name="Cardeno C."/>
            <person name="Famula R."/>
            <person name="Pratt K."/>
            <person name="Kuruganti S."/>
            <person name="Aradhya M.K."/>
            <person name="Leslie C.A."/>
            <person name="Dandekar A.M."/>
            <person name="Salzberg S.L."/>
            <person name="Wegrzyn J.L."/>
            <person name="Langley C.H."/>
            <person name="Neale D.B."/>
        </authorList>
    </citation>
    <scope>NUCLEOTIDE SEQUENCE</scope>
    <source>
        <tissue evidence="5">Leaves</tissue>
    </source>
</reference>
<organism evidence="5 6">
    <name type="scientific">Juglans regia</name>
    <name type="common">English walnut</name>
    <dbReference type="NCBI Taxonomy" id="51240"/>
    <lineage>
        <taxon>Eukaryota</taxon>
        <taxon>Viridiplantae</taxon>
        <taxon>Streptophyta</taxon>
        <taxon>Embryophyta</taxon>
        <taxon>Tracheophyta</taxon>
        <taxon>Spermatophyta</taxon>
        <taxon>Magnoliopsida</taxon>
        <taxon>eudicotyledons</taxon>
        <taxon>Gunneridae</taxon>
        <taxon>Pentapetalae</taxon>
        <taxon>rosids</taxon>
        <taxon>fabids</taxon>
        <taxon>Fagales</taxon>
        <taxon>Juglandaceae</taxon>
        <taxon>Juglans</taxon>
    </lineage>
</organism>
<dbReference type="PANTHER" id="PTHR34945">
    <property type="entry name" value="2-OXOGLUTARATE (2OG) AND FE(II)-DEPENDENT OXYGENASE SUPERFAMILY PROTEIN"/>
    <property type="match status" value="1"/>
</dbReference>
<evidence type="ECO:0000256" key="2">
    <source>
        <dbReference type="ARBA" id="ARBA00023004"/>
    </source>
</evidence>
<comment type="caution">
    <text evidence="5">The sequence shown here is derived from an EMBL/GenBank/DDBJ whole genome shotgun (WGS) entry which is preliminary data.</text>
</comment>
<reference evidence="5" key="2">
    <citation type="submission" date="2020-03" db="EMBL/GenBank/DDBJ databases">
        <title>Walnut 2.0.</title>
        <authorList>
            <person name="Marrano A."/>
            <person name="Britton M."/>
            <person name="Zimin A.V."/>
            <person name="Zaini P.A."/>
            <person name="Workman R."/>
            <person name="Puiu D."/>
            <person name="Bianco L."/>
            <person name="Allen B.J."/>
            <person name="Troggio M."/>
            <person name="Leslie C.A."/>
            <person name="Timp W."/>
            <person name="Dendekar A."/>
            <person name="Salzberg S.L."/>
            <person name="Neale D.B."/>
        </authorList>
    </citation>
    <scope>NUCLEOTIDE SEQUENCE</scope>
    <source>
        <tissue evidence="5">Leaves</tissue>
    </source>
</reference>
<dbReference type="Pfam" id="PF14226">
    <property type="entry name" value="DIOX_N"/>
    <property type="match status" value="1"/>
</dbReference>
<dbReference type="InterPro" id="IPR026992">
    <property type="entry name" value="DIOX_N"/>
</dbReference>
<proteinExistence type="predicted"/>
<keyword evidence="1" id="KW-0479">Metal-binding</keyword>
<feature type="non-terminal residue" evidence="5">
    <location>
        <position position="1"/>
    </location>
</feature>
<keyword evidence="2" id="KW-0408">Iron</keyword>
<evidence type="ECO:0000256" key="1">
    <source>
        <dbReference type="ARBA" id="ARBA00022723"/>
    </source>
</evidence>
<gene>
    <name evidence="5" type="ORF">F2P56_017272</name>
</gene>
<sequence>LGFRIMASSTPNQQQQLSNMYGATAAPPPTPSTQPNNLLYTSDAADALSRILHRFPPALSLPTRCSPEVTCPPVISISDQNPTLLDDVLTASSQLGFFQLTDHSIHSRLASLAESESLALFDLPDDKKESYFPKNWPLGYEGADDEDGDGLGESFRLESSCSAELSLDSLREFTGALEKLGLRIIELLSKAVGFENPIEEDPTRFHSLMWISEALPGNKSIMAGGFYPYIVCMQYQIRYQKYSLLADSGWVSVLPQVDSVMVTLGDIAHVWSNGKLKKVRGRAMAHLGDTNNKKKKNNSRCVSMSLLLTLPVDSKVSSLLPKPIGGNDQEKDEQQIQTDGSTCREHEQEQEEIRSKFNSFCFEDYAWRAYHERLLFKDPLDRYRI</sequence>
<evidence type="ECO:0000259" key="4">
    <source>
        <dbReference type="Pfam" id="PF14226"/>
    </source>
</evidence>
<dbReference type="Gene3D" id="2.60.120.330">
    <property type="entry name" value="B-lactam Antibiotic, Isopenicillin N Synthase, Chain"/>
    <property type="match status" value="2"/>
</dbReference>
<dbReference type="Proteomes" id="UP000619265">
    <property type="component" value="Unassembled WGS sequence"/>
</dbReference>
<evidence type="ECO:0000313" key="5">
    <source>
        <dbReference type="EMBL" id="KAF5467447.1"/>
    </source>
</evidence>
<evidence type="ECO:0000313" key="6">
    <source>
        <dbReference type="Proteomes" id="UP000619265"/>
    </source>
</evidence>
<dbReference type="AlphaFoldDB" id="A0A833XHT4"/>
<name>A0A833XHT4_JUGRE</name>
<dbReference type="PANTHER" id="PTHR34945:SF2">
    <property type="entry name" value="2-OXOGLUTARATE (2OG) AND FE(II)-DEPENDENT OXYGENASE SUPERFAMILY PROTEIN"/>
    <property type="match status" value="1"/>
</dbReference>
<dbReference type="SUPFAM" id="SSF51197">
    <property type="entry name" value="Clavaminate synthase-like"/>
    <property type="match status" value="1"/>
</dbReference>
<evidence type="ECO:0000256" key="3">
    <source>
        <dbReference type="SAM" id="MobiDB-lite"/>
    </source>
</evidence>
<dbReference type="InterPro" id="IPR027443">
    <property type="entry name" value="IPNS-like_sf"/>
</dbReference>
<feature type="domain" description="Non-haem dioxygenase N-terminal" evidence="4">
    <location>
        <begin position="73"/>
        <end position="153"/>
    </location>
</feature>
<dbReference type="GO" id="GO:0046872">
    <property type="term" value="F:metal ion binding"/>
    <property type="evidence" value="ECO:0007669"/>
    <property type="project" value="UniProtKB-KW"/>
</dbReference>
<protein>
    <recommendedName>
        <fullName evidence="4">Non-haem dioxygenase N-terminal domain-containing protein</fullName>
    </recommendedName>
</protein>
<feature type="region of interest" description="Disordered" evidence="3">
    <location>
        <begin position="321"/>
        <end position="346"/>
    </location>
</feature>